<dbReference type="AlphaFoldDB" id="A0A918NZC5"/>
<keyword evidence="2" id="KW-1185">Reference proteome</keyword>
<accession>A0A918NZC5</accession>
<gene>
    <name evidence="1" type="ORF">GCM10010358_70650</name>
</gene>
<reference evidence="1" key="1">
    <citation type="journal article" date="2014" name="Int. J. Syst. Evol. Microbiol.">
        <title>Complete genome sequence of Corynebacterium casei LMG S-19264T (=DSM 44701T), isolated from a smear-ripened cheese.</title>
        <authorList>
            <consortium name="US DOE Joint Genome Institute (JGI-PGF)"/>
            <person name="Walter F."/>
            <person name="Albersmeier A."/>
            <person name="Kalinowski J."/>
            <person name="Ruckert C."/>
        </authorList>
    </citation>
    <scope>NUCLEOTIDE SEQUENCE</scope>
    <source>
        <strain evidence="1">JCM 4790</strain>
    </source>
</reference>
<dbReference type="EMBL" id="BMVU01000062">
    <property type="protein sequence ID" value="GGY07368.1"/>
    <property type="molecule type" value="Genomic_DNA"/>
</dbReference>
<evidence type="ECO:0000313" key="1">
    <source>
        <dbReference type="EMBL" id="GGY07368.1"/>
    </source>
</evidence>
<protein>
    <submittedName>
        <fullName evidence="1">Uncharacterized protein</fullName>
    </submittedName>
</protein>
<dbReference type="RefSeq" id="WP_190194402.1">
    <property type="nucleotide sequence ID" value="NZ_BMVU01000062.1"/>
</dbReference>
<proteinExistence type="predicted"/>
<organism evidence="1 2">
    <name type="scientific">Streptomyces minutiscleroticus</name>
    <dbReference type="NCBI Taxonomy" id="68238"/>
    <lineage>
        <taxon>Bacteria</taxon>
        <taxon>Bacillati</taxon>
        <taxon>Actinomycetota</taxon>
        <taxon>Actinomycetes</taxon>
        <taxon>Kitasatosporales</taxon>
        <taxon>Streptomycetaceae</taxon>
        <taxon>Streptomyces</taxon>
    </lineage>
</organism>
<sequence length="64" mass="7077">MRSGQEVIERLSYLRQIAGTQQHADLIAACLDRLDLFRLSRQVAALEAVLDTVVGPVSVERRAA</sequence>
<dbReference type="Proteomes" id="UP000619244">
    <property type="component" value="Unassembled WGS sequence"/>
</dbReference>
<evidence type="ECO:0000313" key="2">
    <source>
        <dbReference type="Proteomes" id="UP000619244"/>
    </source>
</evidence>
<reference evidence="1" key="2">
    <citation type="submission" date="2020-09" db="EMBL/GenBank/DDBJ databases">
        <authorList>
            <person name="Sun Q."/>
            <person name="Ohkuma M."/>
        </authorList>
    </citation>
    <scope>NUCLEOTIDE SEQUENCE</scope>
    <source>
        <strain evidence="1">JCM 4790</strain>
    </source>
</reference>
<name>A0A918NZC5_9ACTN</name>
<comment type="caution">
    <text evidence="1">The sequence shown here is derived from an EMBL/GenBank/DDBJ whole genome shotgun (WGS) entry which is preliminary data.</text>
</comment>